<evidence type="ECO:0000256" key="1">
    <source>
        <dbReference type="ARBA" id="ARBA00004141"/>
    </source>
</evidence>
<sequence>MMSSTSHVVQRPYAKLFAAFFAGLSVAAVGLYSGQFVPPALRVPLIICEIILIFAMIIVRRKKAVGYGMMFAFMLVSGLTLYPVIAHYVSILGADAVLRAVGISAFAFGGTAVFAMVSKRDFTFLGNFLFVSILVLIGMGLLSIFIPFSSATVMIVSLFGILIFVGYTLYDFSRLTLYGFTEKDIPMIVVSVYLDFVNLFIYILQFMGIISRD</sequence>
<dbReference type="Proteomes" id="UP001596505">
    <property type="component" value="Unassembled WGS sequence"/>
</dbReference>
<dbReference type="Pfam" id="PF01027">
    <property type="entry name" value="Bax1-I"/>
    <property type="match status" value="1"/>
</dbReference>
<feature type="transmembrane region" description="Helical" evidence="6">
    <location>
        <begin position="96"/>
        <end position="117"/>
    </location>
</feature>
<evidence type="ECO:0000256" key="5">
    <source>
        <dbReference type="ARBA" id="ARBA00023136"/>
    </source>
</evidence>
<name>A0ABW2Q0V5_9BACL</name>
<feature type="transmembrane region" description="Helical" evidence="6">
    <location>
        <begin position="71"/>
        <end position="90"/>
    </location>
</feature>
<evidence type="ECO:0000256" key="6">
    <source>
        <dbReference type="RuleBase" id="RU004379"/>
    </source>
</evidence>
<accession>A0ABW2Q0V5</accession>
<dbReference type="PANTHER" id="PTHR23291">
    <property type="entry name" value="BAX INHIBITOR-RELATED"/>
    <property type="match status" value="1"/>
</dbReference>
<reference evidence="8" key="1">
    <citation type="journal article" date="2019" name="Int. J. Syst. Evol. Microbiol.">
        <title>The Global Catalogue of Microorganisms (GCM) 10K type strain sequencing project: providing services to taxonomists for standard genome sequencing and annotation.</title>
        <authorList>
            <consortium name="The Broad Institute Genomics Platform"/>
            <consortium name="The Broad Institute Genome Sequencing Center for Infectious Disease"/>
            <person name="Wu L."/>
            <person name="Ma J."/>
        </authorList>
    </citation>
    <scope>NUCLEOTIDE SEQUENCE [LARGE SCALE GENOMIC DNA]</scope>
    <source>
        <strain evidence="8">CGMCC 1.16305</strain>
    </source>
</reference>
<keyword evidence="4 6" id="KW-1133">Transmembrane helix</keyword>
<keyword evidence="5 6" id="KW-0472">Membrane</keyword>
<feature type="transmembrane region" description="Helical" evidence="6">
    <location>
        <begin position="40"/>
        <end position="59"/>
    </location>
</feature>
<protein>
    <submittedName>
        <fullName evidence="7">Bax inhibitor-1 family protein</fullName>
    </submittedName>
</protein>
<organism evidence="7 8">
    <name type="scientific">Scopulibacillus cellulosilyticus</name>
    <dbReference type="NCBI Taxonomy" id="2665665"/>
    <lineage>
        <taxon>Bacteria</taxon>
        <taxon>Bacillati</taxon>
        <taxon>Bacillota</taxon>
        <taxon>Bacilli</taxon>
        <taxon>Bacillales</taxon>
        <taxon>Sporolactobacillaceae</taxon>
        <taxon>Scopulibacillus</taxon>
    </lineage>
</organism>
<dbReference type="EMBL" id="JBHTCO010000033">
    <property type="protein sequence ID" value="MFC7394585.1"/>
    <property type="molecule type" value="Genomic_DNA"/>
</dbReference>
<keyword evidence="3 6" id="KW-0812">Transmembrane</keyword>
<dbReference type="PANTHER" id="PTHR23291:SF50">
    <property type="entry name" value="PROTEIN LIFEGUARD 4"/>
    <property type="match status" value="1"/>
</dbReference>
<evidence type="ECO:0000256" key="3">
    <source>
        <dbReference type="ARBA" id="ARBA00022692"/>
    </source>
</evidence>
<comment type="caution">
    <text evidence="7">The sequence shown here is derived from an EMBL/GenBank/DDBJ whole genome shotgun (WGS) entry which is preliminary data.</text>
</comment>
<evidence type="ECO:0000313" key="7">
    <source>
        <dbReference type="EMBL" id="MFC7394585.1"/>
    </source>
</evidence>
<dbReference type="CDD" id="cd10432">
    <property type="entry name" value="BI-1-like_bacterial"/>
    <property type="match status" value="1"/>
</dbReference>
<evidence type="ECO:0000313" key="8">
    <source>
        <dbReference type="Proteomes" id="UP001596505"/>
    </source>
</evidence>
<feature type="transmembrane region" description="Helical" evidence="6">
    <location>
        <begin position="152"/>
        <end position="173"/>
    </location>
</feature>
<comment type="subcellular location">
    <subcellularLocation>
        <location evidence="1">Membrane</location>
        <topology evidence="1">Multi-pass membrane protein</topology>
    </subcellularLocation>
</comment>
<evidence type="ECO:0000256" key="4">
    <source>
        <dbReference type="ARBA" id="ARBA00022989"/>
    </source>
</evidence>
<keyword evidence="8" id="KW-1185">Reference proteome</keyword>
<dbReference type="RefSeq" id="WP_380968131.1">
    <property type="nucleotide sequence ID" value="NZ_JBHTCO010000033.1"/>
</dbReference>
<comment type="similarity">
    <text evidence="2 6">Belongs to the BI1 family.</text>
</comment>
<feature type="transmembrane region" description="Helical" evidence="6">
    <location>
        <begin position="185"/>
        <end position="210"/>
    </location>
</feature>
<feature type="transmembrane region" description="Helical" evidence="6">
    <location>
        <begin position="12"/>
        <end position="34"/>
    </location>
</feature>
<feature type="transmembrane region" description="Helical" evidence="6">
    <location>
        <begin position="124"/>
        <end position="146"/>
    </location>
</feature>
<dbReference type="InterPro" id="IPR006214">
    <property type="entry name" value="Bax_inhibitor_1-related"/>
</dbReference>
<evidence type="ECO:0000256" key="2">
    <source>
        <dbReference type="ARBA" id="ARBA00010350"/>
    </source>
</evidence>
<proteinExistence type="inferred from homology"/>
<gene>
    <name evidence="7" type="ORF">ACFQRG_16745</name>
</gene>